<evidence type="ECO:0000256" key="7">
    <source>
        <dbReference type="ARBA" id="ARBA00022968"/>
    </source>
</evidence>
<dbReference type="EMBL" id="LR785311">
    <property type="protein sequence ID" value="CAB3247593.1"/>
    <property type="molecule type" value="mRNA"/>
</dbReference>
<evidence type="ECO:0000256" key="8">
    <source>
        <dbReference type="ARBA" id="ARBA00022989"/>
    </source>
</evidence>
<proteinExistence type="evidence at transcript level"/>
<dbReference type="GO" id="GO:0046920">
    <property type="term" value="F:alpha-(1-&gt;3)-fucosyltransferase activity"/>
    <property type="evidence" value="ECO:0007669"/>
    <property type="project" value="TreeGrafter"/>
</dbReference>
<comment type="catalytic activity">
    <reaction evidence="11">
        <text>L-threonyl-[protein] + GDP-beta-L-fucose = 3-O-(alpha-L-fucosyl)-L-threonyl-[protein] + GDP + H(+)</text>
        <dbReference type="Rhea" id="RHEA:70491"/>
        <dbReference type="Rhea" id="RHEA-COMP:11060"/>
        <dbReference type="Rhea" id="RHEA-COMP:17915"/>
        <dbReference type="ChEBI" id="CHEBI:15378"/>
        <dbReference type="ChEBI" id="CHEBI:30013"/>
        <dbReference type="ChEBI" id="CHEBI:57273"/>
        <dbReference type="ChEBI" id="CHEBI:58189"/>
        <dbReference type="ChEBI" id="CHEBI:189631"/>
        <dbReference type="EC" id="2.4.1.221"/>
    </reaction>
    <physiologicalReaction direction="left-to-right" evidence="11">
        <dbReference type="Rhea" id="RHEA:70492"/>
    </physiologicalReaction>
</comment>
<dbReference type="InterPro" id="IPR055270">
    <property type="entry name" value="Glyco_tran_10_C"/>
</dbReference>
<comment type="catalytic activity">
    <reaction evidence="12">
        <text>L-seryl-[protein] + GDP-beta-L-fucose = 3-O-(alpha-L-fucosyl)-L-seryl-[protein] + GDP + H(+)</text>
        <dbReference type="Rhea" id="RHEA:63644"/>
        <dbReference type="Rhea" id="RHEA-COMP:9863"/>
        <dbReference type="Rhea" id="RHEA-COMP:17914"/>
        <dbReference type="ChEBI" id="CHEBI:15378"/>
        <dbReference type="ChEBI" id="CHEBI:29999"/>
        <dbReference type="ChEBI" id="CHEBI:57273"/>
        <dbReference type="ChEBI" id="CHEBI:58189"/>
        <dbReference type="ChEBI" id="CHEBI:189632"/>
        <dbReference type="EC" id="2.4.1.221"/>
    </reaction>
    <physiologicalReaction direction="left-to-right" evidence="12">
        <dbReference type="Rhea" id="RHEA:63645"/>
    </physiologicalReaction>
</comment>
<keyword evidence="4 13" id="KW-0328">Glycosyltransferase</keyword>
<evidence type="ECO:0000256" key="9">
    <source>
        <dbReference type="ARBA" id="ARBA00023136"/>
    </source>
</evidence>
<dbReference type="AlphaFoldDB" id="A0A6F9DE04"/>
<keyword evidence="7" id="KW-0735">Signal-anchor</keyword>
<evidence type="ECO:0000256" key="10">
    <source>
        <dbReference type="ARBA" id="ARBA00023180"/>
    </source>
</evidence>
<dbReference type="GO" id="GO:0032580">
    <property type="term" value="C:Golgi cisterna membrane"/>
    <property type="evidence" value="ECO:0007669"/>
    <property type="project" value="UniProtKB-SubCell"/>
</dbReference>
<evidence type="ECO:0000256" key="1">
    <source>
        <dbReference type="ARBA" id="ARBA00004648"/>
    </source>
</evidence>
<keyword evidence="8 13" id="KW-1133">Transmembrane helix</keyword>
<dbReference type="GO" id="GO:0046922">
    <property type="term" value="F:peptide-O-fucosyltransferase activity"/>
    <property type="evidence" value="ECO:0007669"/>
    <property type="project" value="UniProtKB-EC"/>
</dbReference>
<dbReference type="InterPro" id="IPR031481">
    <property type="entry name" value="Glyco_tran_10_N"/>
</dbReference>
<evidence type="ECO:0000256" key="5">
    <source>
        <dbReference type="ARBA" id="ARBA00022679"/>
    </source>
</evidence>
<evidence type="ECO:0000256" key="12">
    <source>
        <dbReference type="ARBA" id="ARBA00048647"/>
    </source>
</evidence>
<evidence type="ECO:0000256" key="3">
    <source>
        <dbReference type="ARBA" id="ARBA00008919"/>
    </source>
</evidence>
<evidence type="ECO:0000259" key="14">
    <source>
        <dbReference type="Pfam" id="PF00852"/>
    </source>
</evidence>
<feature type="domain" description="Fucosyltransferase N-terminal" evidence="15">
    <location>
        <begin position="82"/>
        <end position="188"/>
    </location>
</feature>
<evidence type="ECO:0000256" key="11">
    <source>
        <dbReference type="ARBA" id="ARBA00047273"/>
    </source>
</evidence>
<dbReference type="InterPro" id="IPR001503">
    <property type="entry name" value="Glyco_trans_10"/>
</dbReference>
<feature type="domain" description="Fucosyltransferase C-terminal" evidence="14">
    <location>
        <begin position="219"/>
        <end position="389"/>
    </location>
</feature>
<keyword evidence="13" id="KW-0333">Golgi apparatus</keyword>
<dbReference type="InterPro" id="IPR038577">
    <property type="entry name" value="GT10-like_C_sf"/>
</dbReference>
<organism evidence="16">
    <name type="scientific">Phallusia mammillata</name>
    <dbReference type="NCBI Taxonomy" id="59560"/>
    <lineage>
        <taxon>Eukaryota</taxon>
        <taxon>Metazoa</taxon>
        <taxon>Chordata</taxon>
        <taxon>Tunicata</taxon>
        <taxon>Ascidiacea</taxon>
        <taxon>Phlebobranchia</taxon>
        <taxon>Ascidiidae</taxon>
        <taxon>Phallusia</taxon>
    </lineage>
</organism>
<protein>
    <recommendedName>
        <fullName evidence="13">Fucosyltransferase</fullName>
        <ecNumber evidence="13">2.4.1.-</ecNumber>
    </recommendedName>
</protein>
<comment type="subcellular location">
    <subcellularLocation>
        <location evidence="1">Endoplasmic reticulum membrane</location>
        <topology evidence="1">Single-pass type II membrane protein</topology>
    </subcellularLocation>
    <subcellularLocation>
        <location evidence="13">Golgi apparatus</location>
        <location evidence="13">Golgi stack membrane</location>
        <topology evidence="13">Single-pass type II membrane protein</topology>
    </subcellularLocation>
</comment>
<evidence type="ECO:0000256" key="13">
    <source>
        <dbReference type="RuleBase" id="RU003832"/>
    </source>
</evidence>
<evidence type="ECO:0000313" key="16">
    <source>
        <dbReference type="EMBL" id="CAB3247593.1"/>
    </source>
</evidence>
<dbReference type="PANTHER" id="PTHR11929">
    <property type="entry name" value="ALPHA- 1,3 -FUCOSYLTRANSFERASE"/>
    <property type="match status" value="1"/>
</dbReference>
<keyword evidence="10" id="KW-0325">Glycoprotein</keyword>
<dbReference type="FunFam" id="3.40.50.11660:FF:000002">
    <property type="entry name" value="Alpha-(1,3)-fucosyltransferase"/>
    <property type="match status" value="1"/>
</dbReference>
<reference evidence="16" key="1">
    <citation type="submission" date="2020-04" db="EMBL/GenBank/DDBJ databases">
        <authorList>
            <person name="Neveu A P."/>
        </authorList>
    </citation>
    <scope>NUCLEOTIDE SEQUENCE</scope>
    <source>
        <tissue evidence="16">Whole embryo</tissue>
    </source>
</reference>
<evidence type="ECO:0000259" key="15">
    <source>
        <dbReference type="Pfam" id="PF17039"/>
    </source>
</evidence>
<feature type="transmembrane region" description="Helical" evidence="13">
    <location>
        <begin position="12"/>
        <end position="32"/>
    </location>
</feature>
<accession>A0A6F9DE04</accession>
<keyword evidence="5 13" id="KW-0808">Transferase</keyword>
<dbReference type="UniPathway" id="UPA00378"/>
<evidence type="ECO:0000256" key="2">
    <source>
        <dbReference type="ARBA" id="ARBA00004922"/>
    </source>
</evidence>
<dbReference type="EC" id="2.4.1.-" evidence="13"/>
<name>A0A6F9DE04_9ASCI</name>
<dbReference type="Pfam" id="PF17039">
    <property type="entry name" value="Glyco_tran_10_N"/>
    <property type="match status" value="1"/>
</dbReference>
<dbReference type="PANTHER" id="PTHR11929:SF145">
    <property type="entry name" value="ALPHA-(1,3)-FUCOSYLTRANSFERASE FUT-1"/>
    <property type="match status" value="1"/>
</dbReference>
<comment type="similarity">
    <text evidence="3 13">Belongs to the glycosyltransferase 10 family.</text>
</comment>
<evidence type="ECO:0000256" key="6">
    <source>
        <dbReference type="ARBA" id="ARBA00022692"/>
    </source>
</evidence>
<keyword evidence="9 13" id="KW-0472">Membrane</keyword>
<comment type="pathway">
    <text evidence="2">Protein modification; protein glycosylation.</text>
</comment>
<dbReference type="GO" id="GO:0005789">
    <property type="term" value="C:endoplasmic reticulum membrane"/>
    <property type="evidence" value="ECO:0007669"/>
    <property type="project" value="UniProtKB-SubCell"/>
</dbReference>
<sequence>MQKSMGVSNQNYHYILTSLFVICVCMVIYASYITGQYGEYFSINPVHKHMHWTTPTDSNETSIKRVTSQNETAENTQILPYKYILLWNKVSWFSRKSAGAADICGNCPIIRDRNQINGQHTGAVLVEWESNPQNPPNSKQRRFDQLYVWWGMEGPSITKKGNPERFKLYTDNFFNATLTFRRDSTFYNPVWTWSGNISIANLVRNGFGGLEKDLGKLLQRKTKVAAWMVSNCALGSNAKRRIAFSQDLIDNGLKLDRFGKCFPKSGSTPRRYEPEFFRFIEQYKFYMSFENAIHCTDYITEKFQINALAAGVVPVVMGARKADYQAIAPPHSFIHVDDFASAKDLVEYLEYLDSNHTAYAEYLAWRTMDPYDLYPYGRHIGFCDLCRTMFGVSPDDHRPFSEIYRLRNSSYPANRPIRQYHVKSIYDWWFVSQTTECLG</sequence>
<dbReference type="Gene3D" id="3.40.50.11660">
    <property type="entry name" value="Glycosyl transferase family 10, C-terminal domain"/>
    <property type="match status" value="1"/>
</dbReference>
<keyword evidence="6 13" id="KW-0812">Transmembrane</keyword>
<evidence type="ECO:0000256" key="4">
    <source>
        <dbReference type="ARBA" id="ARBA00022676"/>
    </source>
</evidence>
<gene>
    <name evidence="16" type="primary">Fut7-005</name>
</gene>
<dbReference type="Pfam" id="PF00852">
    <property type="entry name" value="Glyco_transf_10"/>
    <property type="match status" value="1"/>
</dbReference>
<dbReference type="SUPFAM" id="SSF53756">
    <property type="entry name" value="UDP-Glycosyltransferase/glycogen phosphorylase"/>
    <property type="match status" value="1"/>
</dbReference>